<name>A0A9P0MQH1_NEZVI</name>
<accession>A0A9P0MQH1</accession>
<reference evidence="1" key="1">
    <citation type="submission" date="2022-01" db="EMBL/GenBank/DDBJ databases">
        <authorList>
            <person name="King R."/>
        </authorList>
    </citation>
    <scope>NUCLEOTIDE SEQUENCE</scope>
</reference>
<evidence type="ECO:0000313" key="1">
    <source>
        <dbReference type="EMBL" id="CAH1400975.1"/>
    </source>
</evidence>
<keyword evidence="2" id="KW-1185">Reference proteome</keyword>
<evidence type="ECO:0000313" key="2">
    <source>
        <dbReference type="Proteomes" id="UP001152798"/>
    </source>
</evidence>
<dbReference type="AlphaFoldDB" id="A0A9P0MQH1"/>
<proteinExistence type="predicted"/>
<protein>
    <submittedName>
        <fullName evidence="1">Uncharacterized protein</fullName>
    </submittedName>
</protein>
<gene>
    <name evidence="1" type="ORF">NEZAVI_LOCUS10097</name>
</gene>
<dbReference type="Proteomes" id="UP001152798">
    <property type="component" value="Chromosome 5"/>
</dbReference>
<sequence length="29" mass="3438">MYQFDSGKGRFIVTKVSGKDWFIVYKSHI</sequence>
<dbReference type="EMBL" id="OV725081">
    <property type="protein sequence ID" value="CAH1400975.1"/>
    <property type="molecule type" value="Genomic_DNA"/>
</dbReference>
<organism evidence="1 2">
    <name type="scientific">Nezara viridula</name>
    <name type="common">Southern green stink bug</name>
    <name type="synonym">Cimex viridulus</name>
    <dbReference type="NCBI Taxonomy" id="85310"/>
    <lineage>
        <taxon>Eukaryota</taxon>
        <taxon>Metazoa</taxon>
        <taxon>Ecdysozoa</taxon>
        <taxon>Arthropoda</taxon>
        <taxon>Hexapoda</taxon>
        <taxon>Insecta</taxon>
        <taxon>Pterygota</taxon>
        <taxon>Neoptera</taxon>
        <taxon>Paraneoptera</taxon>
        <taxon>Hemiptera</taxon>
        <taxon>Heteroptera</taxon>
        <taxon>Panheteroptera</taxon>
        <taxon>Pentatomomorpha</taxon>
        <taxon>Pentatomoidea</taxon>
        <taxon>Pentatomidae</taxon>
        <taxon>Pentatominae</taxon>
        <taxon>Nezara</taxon>
    </lineage>
</organism>